<comment type="similarity">
    <text evidence="1">Belongs to the shugoshin family.</text>
</comment>
<dbReference type="Proteomes" id="UP001293593">
    <property type="component" value="Unassembled WGS sequence"/>
</dbReference>
<feature type="coiled-coil region" evidence="3">
    <location>
        <begin position="70"/>
        <end position="97"/>
    </location>
</feature>
<dbReference type="Pfam" id="PF07557">
    <property type="entry name" value="Shugoshin_C"/>
    <property type="match status" value="1"/>
</dbReference>
<keyword evidence="7" id="KW-1185">Reference proteome</keyword>
<evidence type="ECO:0000256" key="2">
    <source>
        <dbReference type="ARBA" id="ARBA00022829"/>
    </source>
</evidence>
<keyword evidence="2" id="KW-0159">Chromosome partition</keyword>
<evidence type="ECO:0000313" key="7">
    <source>
        <dbReference type="Proteomes" id="UP001293593"/>
    </source>
</evidence>
<feature type="compositionally biased region" description="Polar residues" evidence="4">
    <location>
        <begin position="238"/>
        <end position="250"/>
    </location>
</feature>
<comment type="caution">
    <text evidence="6">The sequence shown here is derived from an EMBL/GenBank/DDBJ whole genome shotgun (WGS) entry which is preliminary data.</text>
</comment>
<sequence length="280" mass="31517">MKGEGMAKRSIGSLMRKKLADITNSQPQPQLPSIEENLPENFAANKECIEQLLKERVTLLQLLAERNKIIELSGAELQRLRTNIQKLQLQNWNLAQSNSQMLAELNLGRERIKALQHDIVCRAALLKGMNFGVEQGKLETTTRDENNIPLSQEVEETAAQPSPRDSNEGKDSSRNKRRNTRRSTGSSSTAATGNVCKKKSEDKRPCSRRHSAKVTTHEREALEDLFEIEDAKYPVTVTGENSSLGNQGPRSSFGRPQRKAAEKVQSYKEIPLNVKMRRLE</sequence>
<evidence type="ECO:0000259" key="5">
    <source>
        <dbReference type="Pfam" id="PF07557"/>
    </source>
</evidence>
<proteinExistence type="inferred from homology"/>
<dbReference type="EMBL" id="JAWXYG010000001">
    <property type="protein sequence ID" value="KAK4286413.1"/>
    <property type="molecule type" value="Genomic_DNA"/>
</dbReference>
<dbReference type="GO" id="GO:0000775">
    <property type="term" value="C:chromosome, centromeric region"/>
    <property type="evidence" value="ECO:0007669"/>
    <property type="project" value="InterPro"/>
</dbReference>
<dbReference type="GO" id="GO:0005634">
    <property type="term" value="C:nucleus"/>
    <property type="evidence" value="ECO:0007669"/>
    <property type="project" value="InterPro"/>
</dbReference>
<dbReference type="PANTHER" id="PTHR34373:SF8">
    <property type="entry name" value="SHUGOSHIN"/>
    <property type="match status" value="1"/>
</dbReference>
<name>A0AAE1TIE0_9FABA</name>
<accession>A0AAE1TIE0</accession>
<evidence type="ECO:0000256" key="4">
    <source>
        <dbReference type="SAM" id="MobiDB-lite"/>
    </source>
</evidence>
<dbReference type="AlphaFoldDB" id="A0AAE1TIE0"/>
<gene>
    <name evidence="6" type="ORF">QN277_002972</name>
</gene>
<dbReference type="InterPro" id="IPR011515">
    <property type="entry name" value="Shugoshin_C"/>
</dbReference>
<dbReference type="PANTHER" id="PTHR34373">
    <property type="entry name" value="SHUGOSHIN 2"/>
    <property type="match status" value="1"/>
</dbReference>
<feature type="region of interest" description="Disordered" evidence="4">
    <location>
        <begin position="237"/>
        <end position="265"/>
    </location>
</feature>
<evidence type="ECO:0000256" key="3">
    <source>
        <dbReference type="SAM" id="Coils"/>
    </source>
</evidence>
<dbReference type="InterPro" id="IPR044693">
    <property type="entry name" value="SGO_plant"/>
</dbReference>
<protein>
    <recommendedName>
        <fullName evidence="5">Shugoshin C-terminal domain-containing protein</fullName>
    </recommendedName>
</protein>
<dbReference type="GO" id="GO:0045144">
    <property type="term" value="P:meiotic sister chromatid segregation"/>
    <property type="evidence" value="ECO:0007669"/>
    <property type="project" value="InterPro"/>
</dbReference>
<dbReference type="GO" id="GO:0034090">
    <property type="term" value="P:maintenance of meiotic sister chromatid cohesion"/>
    <property type="evidence" value="ECO:0007669"/>
    <property type="project" value="InterPro"/>
</dbReference>
<organism evidence="6 7">
    <name type="scientific">Acacia crassicarpa</name>
    <name type="common">northern wattle</name>
    <dbReference type="NCBI Taxonomy" id="499986"/>
    <lineage>
        <taxon>Eukaryota</taxon>
        <taxon>Viridiplantae</taxon>
        <taxon>Streptophyta</taxon>
        <taxon>Embryophyta</taxon>
        <taxon>Tracheophyta</taxon>
        <taxon>Spermatophyta</taxon>
        <taxon>Magnoliopsida</taxon>
        <taxon>eudicotyledons</taxon>
        <taxon>Gunneridae</taxon>
        <taxon>Pentapetalae</taxon>
        <taxon>rosids</taxon>
        <taxon>fabids</taxon>
        <taxon>Fabales</taxon>
        <taxon>Fabaceae</taxon>
        <taxon>Caesalpinioideae</taxon>
        <taxon>mimosoid clade</taxon>
        <taxon>Acacieae</taxon>
        <taxon>Acacia</taxon>
    </lineage>
</organism>
<feature type="compositionally biased region" description="Basic and acidic residues" evidence="4">
    <location>
        <begin position="165"/>
        <end position="174"/>
    </location>
</feature>
<feature type="compositionally biased region" description="Low complexity" evidence="4">
    <location>
        <begin position="182"/>
        <end position="193"/>
    </location>
</feature>
<evidence type="ECO:0000313" key="6">
    <source>
        <dbReference type="EMBL" id="KAK4286413.1"/>
    </source>
</evidence>
<feature type="compositionally biased region" description="Basic and acidic residues" evidence="4">
    <location>
        <begin position="137"/>
        <end position="146"/>
    </location>
</feature>
<evidence type="ECO:0000256" key="1">
    <source>
        <dbReference type="ARBA" id="ARBA00010845"/>
    </source>
</evidence>
<feature type="region of interest" description="Disordered" evidence="4">
    <location>
        <begin position="137"/>
        <end position="218"/>
    </location>
</feature>
<keyword evidence="3" id="KW-0175">Coiled coil</keyword>
<feature type="domain" description="Shugoshin C-terminal" evidence="5">
    <location>
        <begin position="254"/>
        <end position="278"/>
    </location>
</feature>
<reference evidence="6" key="1">
    <citation type="submission" date="2023-10" db="EMBL/GenBank/DDBJ databases">
        <title>Chromosome-level genome of the transformable northern wattle, Acacia crassicarpa.</title>
        <authorList>
            <person name="Massaro I."/>
            <person name="Sinha N.R."/>
            <person name="Poethig S."/>
            <person name="Leichty A.R."/>
        </authorList>
    </citation>
    <scope>NUCLEOTIDE SEQUENCE</scope>
    <source>
        <strain evidence="6">Acra3RX</strain>
        <tissue evidence="6">Leaf</tissue>
    </source>
</reference>